<evidence type="ECO:0000313" key="6">
    <source>
        <dbReference type="Proteomes" id="UP000522262"/>
    </source>
</evidence>
<protein>
    <submittedName>
        <fullName evidence="5">Amidohydrolase 2</fullName>
    </submittedName>
</protein>
<name>A0A8H5J9A1_9HYPO</name>
<dbReference type="InterPro" id="IPR006680">
    <property type="entry name" value="Amidohydro-rel"/>
</dbReference>
<dbReference type="GO" id="GO:0016787">
    <property type="term" value="F:hydrolase activity"/>
    <property type="evidence" value="ECO:0007669"/>
    <property type="project" value="UniProtKB-KW"/>
</dbReference>
<evidence type="ECO:0000259" key="4">
    <source>
        <dbReference type="Pfam" id="PF04909"/>
    </source>
</evidence>
<evidence type="ECO:0000256" key="3">
    <source>
        <dbReference type="RuleBase" id="RU366045"/>
    </source>
</evidence>
<dbReference type="InterPro" id="IPR032466">
    <property type="entry name" value="Metal_Hydrolase"/>
</dbReference>
<evidence type="ECO:0000313" key="5">
    <source>
        <dbReference type="EMBL" id="KAF5548896.1"/>
    </source>
</evidence>
<reference evidence="5 6" key="1">
    <citation type="submission" date="2020-05" db="EMBL/GenBank/DDBJ databases">
        <title>Identification and distribution of gene clusters putatively required for synthesis of sphingolipid metabolism inhibitors in phylogenetically diverse species of the filamentous fungus Fusarium.</title>
        <authorList>
            <person name="Kim H.-S."/>
            <person name="Busman M."/>
            <person name="Brown D.W."/>
            <person name="Divon H."/>
            <person name="Uhlig S."/>
            <person name="Proctor R.H."/>
        </authorList>
    </citation>
    <scope>NUCLEOTIDE SEQUENCE [LARGE SCALE GENOMIC DNA]</scope>
    <source>
        <strain evidence="5 6">NRRL 53147</strain>
    </source>
</reference>
<organism evidence="5 6">
    <name type="scientific">Fusarium mexicanum</name>
    <dbReference type="NCBI Taxonomy" id="751941"/>
    <lineage>
        <taxon>Eukaryota</taxon>
        <taxon>Fungi</taxon>
        <taxon>Dikarya</taxon>
        <taxon>Ascomycota</taxon>
        <taxon>Pezizomycotina</taxon>
        <taxon>Sordariomycetes</taxon>
        <taxon>Hypocreomycetidae</taxon>
        <taxon>Hypocreales</taxon>
        <taxon>Nectriaceae</taxon>
        <taxon>Fusarium</taxon>
        <taxon>Fusarium fujikuroi species complex</taxon>
    </lineage>
</organism>
<dbReference type="SUPFAM" id="SSF51556">
    <property type="entry name" value="Metallo-dependent hydrolases"/>
    <property type="match status" value="1"/>
</dbReference>
<dbReference type="AlphaFoldDB" id="A0A8H5J9A1"/>
<dbReference type="Pfam" id="PF04909">
    <property type="entry name" value="Amidohydro_2"/>
    <property type="match status" value="1"/>
</dbReference>
<dbReference type="GO" id="GO:0016831">
    <property type="term" value="F:carboxy-lyase activity"/>
    <property type="evidence" value="ECO:0007669"/>
    <property type="project" value="UniProtKB-KW"/>
</dbReference>
<dbReference type="EMBL" id="JAAOAM010000094">
    <property type="protein sequence ID" value="KAF5548896.1"/>
    <property type="molecule type" value="Genomic_DNA"/>
</dbReference>
<sequence>MSGTIAIEEAIINPKYLYTVEKYIPLLSHYANLGSSVKDGLLDIHEKRLDSMNKHGVEYMVLSITSPGSQDEADPALAEKMAYDNNNFLAAEVKKNPRRFGAFAALSMHNVHQAVAELKRAIQDLGFHGVLLNDWQTTKGEEGSEIRKYYDTPEYDPFWAAIQELDVPVYLHPRYPLPETLTEPWESRSHLLGASVGFSLDLSFHLYAISSSGTLDRFPNVKIISGHLGEGIPFNLWRASYWYDHMRGTSARKSQHNYAYYWRKNFYVTTAGTYTTPGLKLAIGELGIDRCLYSIDTPYNNIEEAQTWWKDADLTPTDKILVGRDNAIKLLKLPLELKSSQN</sequence>
<dbReference type="Gene3D" id="3.20.20.140">
    <property type="entry name" value="Metal-dependent hydrolases"/>
    <property type="match status" value="1"/>
</dbReference>
<keyword evidence="1 3" id="KW-0210">Decarboxylase</keyword>
<comment type="caution">
    <text evidence="5">The sequence shown here is derived from an EMBL/GenBank/DDBJ whole genome shotgun (WGS) entry which is preliminary data.</text>
</comment>
<dbReference type="Proteomes" id="UP000522262">
    <property type="component" value="Unassembled WGS sequence"/>
</dbReference>
<dbReference type="InterPro" id="IPR032465">
    <property type="entry name" value="ACMSD"/>
</dbReference>
<keyword evidence="5" id="KW-0378">Hydrolase</keyword>
<keyword evidence="6" id="KW-1185">Reference proteome</keyword>
<evidence type="ECO:0000256" key="2">
    <source>
        <dbReference type="ARBA" id="ARBA00023239"/>
    </source>
</evidence>
<gene>
    <name evidence="5" type="ORF">FMEXI_4567</name>
</gene>
<comment type="similarity">
    <text evidence="3">Belongs to the metallo-dependent hydrolases superfamily.</text>
</comment>
<feature type="domain" description="Amidohydrolase-related" evidence="4">
    <location>
        <begin position="44"/>
        <end position="333"/>
    </location>
</feature>
<proteinExistence type="inferred from homology"/>
<accession>A0A8H5J9A1</accession>
<evidence type="ECO:0000256" key="1">
    <source>
        <dbReference type="ARBA" id="ARBA00022793"/>
    </source>
</evidence>
<dbReference type="PANTHER" id="PTHR21240:SF31">
    <property type="entry name" value="AMIDOHYDROLASE FAMILY PROTEIN (AFU_ORTHOLOGUE AFUA_7G05840)"/>
    <property type="match status" value="1"/>
</dbReference>
<keyword evidence="2 3" id="KW-0456">Lyase</keyword>
<dbReference type="GO" id="GO:0005829">
    <property type="term" value="C:cytosol"/>
    <property type="evidence" value="ECO:0007669"/>
    <property type="project" value="TreeGrafter"/>
</dbReference>
<dbReference type="PANTHER" id="PTHR21240">
    <property type="entry name" value="2-AMINO-3-CARBOXYLMUCONATE-6-SEMIALDEHYDE DECARBOXYLASE"/>
    <property type="match status" value="1"/>
</dbReference>
<dbReference type="GO" id="GO:0019748">
    <property type="term" value="P:secondary metabolic process"/>
    <property type="evidence" value="ECO:0007669"/>
    <property type="project" value="TreeGrafter"/>
</dbReference>